<dbReference type="EMBL" id="ML996687">
    <property type="protein sequence ID" value="KAF2405082.1"/>
    <property type="molecule type" value="Genomic_DNA"/>
</dbReference>
<evidence type="ECO:0000256" key="1">
    <source>
        <dbReference type="SAM" id="MobiDB-lite"/>
    </source>
</evidence>
<feature type="region of interest" description="Disordered" evidence="1">
    <location>
        <begin position="1"/>
        <end position="26"/>
    </location>
</feature>
<dbReference type="Gene3D" id="1.20.58.120">
    <property type="entry name" value="BAG domain"/>
    <property type="match status" value="1"/>
</dbReference>
<feature type="compositionally biased region" description="Basic residues" evidence="1">
    <location>
        <begin position="162"/>
        <end position="177"/>
    </location>
</feature>
<keyword evidence="4" id="KW-1185">Reference proteome</keyword>
<proteinExistence type="predicted"/>
<protein>
    <recommendedName>
        <fullName evidence="2">BAG domain-containing protein</fullName>
    </recommendedName>
</protein>
<accession>A0A6G1I9X9</accession>
<dbReference type="OrthoDB" id="417450at2759"/>
<organism evidence="3 4">
    <name type="scientific">Trichodelitschia bisporula</name>
    <dbReference type="NCBI Taxonomy" id="703511"/>
    <lineage>
        <taxon>Eukaryota</taxon>
        <taxon>Fungi</taxon>
        <taxon>Dikarya</taxon>
        <taxon>Ascomycota</taxon>
        <taxon>Pezizomycotina</taxon>
        <taxon>Dothideomycetes</taxon>
        <taxon>Dothideomycetes incertae sedis</taxon>
        <taxon>Phaeotrichales</taxon>
        <taxon>Phaeotrichaceae</taxon>
        <taxon>Trichodelitschia</taxon>
    </lineage>
</organism>
<dbReference type="GO" id="GO:0051087">
    <property type="term" value="F:protein-folding chaperone binding"/>
    <property type="evidence" value="ECO:0007669"/>
    <property type="project" value="InterPro"/>
</dbReference>
<sequence>MSTWSRFGPSSWGGRFSPFSRPGAGEVSDADFSYITSEDLARQHAAPSASRPGSASDVVVLKHRRVSYPVHFPAASIDGGVIKIGDIRSAAARSIGVPLDGADRIKMFFRGQNLKDDGVPARDVGFRSGVEAEVLVIVGEKGPEDEDESDGEEEIEVSEGGKKKKTRKRKSKKSKKKAPTDGPAGYTTSPNLNPDATYAPAAAPPPPAAPAAPRSAPKSAMEVLDALASTFHTKFVPQCVQFTAHPPEDKAKRAFDHKRLTETLMTQILLKLDGVETEGDAAARTRRKDLVREVQGMMHRLDEVGEA</sequence>
<dbReference type="InterPro" id="IPR003103">
    <property type="entry name" value="BAG_domain"/>
</dbReference>
<feature type="compositionally biased region" description="Acidic residues" evidence="1">
    <location>
        <begin position="143"/>
        <end position="157"/>
    </location>
</feature>
<dbReference type="AlphaFoldDB" id="A0A6G1I9X9"/>
<dbReference type="SUPFAM" id="SSF63491">
    <property type="entry name" value="BAG domain"/>
    <property type="match status" value="1"/>
</dbReference>
<evidence type="ECO:0000313" key="4">
    <source>
        <dbReference type="Proteomes" id="UP000799640"/>
    </source>
</evidence>
<feature type="domain" description="BAG" evidence="2">
    <location>
        <begin position="257"/>
        <end position="305"/>
    </location>
</feature>
<dbReference type="InterPro" id="IPR036533">
    <property type="entry name" value="BAG_dom_sf"/>
</dbReference>
<reference evidence="3" key="1">
    <citation type="journal article" date="2020" name="Stud. Mycol.">
        <title>101 Dothideomycetes genomes: a test case for predicting lifestyles and emergence of pathogens.</title>
        <authorList>
            <person name="Haridas S."/>
            <person name="Albert R."/>
            <person name="Binder M."/>
            <person name="Bloem J."/>
            <person name="Labutti K."/>
            <person name="Salamov A."/>
            <person name="Andreopoulos B."/>
            <person name="Baker S."/>
            <person name="Barry K."/>
            <person name="Bills G."/>
            <person name="Bluhm B."/>
            <person name="Cannon C."/>
            <person name="Castanera R."/>
            <person name="Culley D."/>
            <person name="Daum C."/>
            <person name="Ezra D."/>
            <person name="Gonzalez J."/>
            <person name="Henrissat B."/>
            <person name="Kuo A."/>
            <person name="Liang C."/>
            <person name="Lipzen A."/>
            <person name="Lutzoni F."/>
            <person name="Magnuson J."/>
            <person name="Mondo S."/>
            <person name="Nolan M."/>
            <person name="Ohm R."/>
            <person name="Pangilinan J."/>
            <person name="Park H.-J."/>
            <person name="Ramirez L."/>
            <person name="Alfaro M."/>
            <person name="Sun H."/>
            <person name="Tritt A."/>
            <person name="Yoshinaga Y."/>
            <person name="Zwiers L.-H."/>
            <person name="Turgeon B."/>
            <person name="Goodwin S."/>
            <person name="Spatafora J."/>
            <person name="Crous P."/>
            <person name="Grigoriev I."/>
        </authorList>
    </citation>
    <scope>NUCLEOTIDE SEQUENCE</scope>
    <source>
        <strain evidence="3">CBS 262.69</strain>
    </source>
</reference>
<dbReference type="Proteomes" id="UP000799640">
    <property type="component" value="Unassembled WGS sequence"/>
</dbReference>
<gene>
    <name evidence="3" type="ORF">EJ06DRAFT_468094</name>
</gene>
<evidence type="ECO:0000259" key="2">
    <source>
        <dbReference type="PROSITE" id="PS51035"/>
    </source>
</evidence>
<name>A0A6G1I9X9_9PEZI</name>
<dbReference type="Pfam" id="PF02179">
    <property type="entry name" value="BAG"/>
    <property type="match status" value="1"/>
</dbReference>
<evidence type="ECO:0000313" key="3">
    <source>
        <dbReference type="EMBL" id="KAF2405082.1"/>
    </source>
</evidence>
<feature type="region of interest" description="Disordered" evidence="1">
    <location>
        <begin position="139"/>
        <end position="216"/>
    </location>
</feature>
<dbReference type="PROSITE" id="PS51035">
    <property type="entry name" value="BAG"/>
    <property type="match status" value="1"/>
</dbReference>